<feature type="binding site" evidence="7">
    <location>
        <position position="8"/>
    </location>
    <ligand>
        <name>a divalent metal cation</name>
        <dbReference type="ChEBI" id="CHEBI:60240"/>
    </ligand>
</feature>
<feature type="domain" description="Survival protein SurE-like phosphatase/nucleotidase" evidence="8">
    <location>
        <begin position="3"/>
        <end position="183"/>
    </location>
</feature>
<gene>
    <name evidence="7 9" type="primary">surE</name>
    <name evidence="9" type="ORF">O6R05_08135</name>
</gene>
<comment type="function">
    <text evidence="7">Nucleotidase that shows phosphatase activity on nucleoside 5'-monophosphates.</text>
</comment>
<dbReference type="InterPro" id="IPR036523">
    <property type="entry name" value="SurE-like_sf"/>
</dbReference>
<dbReference type="PANTHER" id="PTHR30457">
    <property type="entry name" value="5'-NUCLEOTIDASE SURE"/>
    <property type="match status" value="1"/>
</dbReference>
<comment type="subcellular location">
    <subcellularLocation>
        <location evidence="7">Cytoplasm</location>
    </subcellularLocation>
</comment>
<dbReference type="GO" id="GO:0008254">
    <property type="term" value="F:3'-nucleotidase activity"/>
    <property type="evidence" value="ECO:0007669"/>
    <property type="project" value="UniProtKB-EC"/>
</dbReference>
<comment type="cofactor">
    <cofactor evidence="7">
        <name>a divalent metal cation</name>
        <dbReference type="ChEBI" id="CHEBI:60240"/>
    </cofactor>
    <text evidence="7">Binds 1 divalent metal cation per subunit.</text>
</comment>
<keyword evidence="4 7" id="KW-0479">Metal-binding</keyword>
<evidence type="ECO:0000256" key="4">
    <source>
        <dbReference type="ARBA" id="ARBA00022723"/>
    </source>
</evidence>
<proteinExistence type="inferred from homology"/>
<evidence type="ECO:0000256" key="2">
    <source>
        <dbReference type="ARBA" id="ARBA00011062"/>
    </source>
</evidence>
<dbReference type="Proteomes" id="UP001210339">
    <property type="component" value="Chromosome"/>
</dbReference>
<accession>A0ABY7QV91</accession>
<reference evidence="9 10" key="1">
    <citation type="submission" date="2023-01" db="EMBL/GenBank/DDBJ databases">
        <authorList>
            <person name="Lee S.H."/>
            <person name="Jung H.S."/>
            <person name="Yun J.U."/>
        </authorList>
    </citation>
    <scope>NUCLEOTIDE SEQUENCE [LARGE SCALE GENOMIC DNA]</scope>
    <source>
        <strain evidence="9 10">CBA3646</strain>
    </source>
</reference>
<dbReference type="NCBIfam" id="TIGR00087">
    <property type="entry name" value="surE"/>
    <property type="match status" value="1"/>
</dbReference>
<keyword evidence="5 7" id="KW-0547">Nucleotide-binding</keyword>
<evidence type="ECO:0000313" key="10">
    <source>
        <dbReference type="Proteomes" id="UP001210339"/>
    </source>
</evidence>
<sequence>MNILVTNDDGYFAPGLKALAKALHDAGHNVTVMAPHQENSGMSHSITFLEALKVSPVTIEGLDVMAYSVSGTPADCVRAAVNILNRKFDFCFSGCNNGYNAGMDVLYSGTVSAAVEANLFNINAIAVSTEFKKTHMHYDTSARVALEVFDKIKDTLEPVQVVNINVPSMEYEKLSGIRAAKLGGVIQDHFDAEPQGDGFNIHLMRRDTQTYEKGTDRYLLQSGYATVTPLVYDFNNPALLHRLRDNL</sequence>
<dbReference type="HAMAP" id="MF_00060">
    <property type="entry name" value="SurE"/>
    <property type="match status" value="1"/>
</dbReference>
<keyword evidence="3 7" id="KW-0963">Cytoplasm</keyword>
<feature type="binding site" evidence="7">
    <location>
        <position position="40"/>
    </location>
    <ligand>
        <name>a divalent metal cation</name>
        <dbReference type="ChEBI" id="CHEBI:60240"/>
    </ligand>
</feature>
<dbReference type="Pfam" id="PF01975">
    <property type="entry name" value="SurE"/>
    <property type="match status" value="1"/>
</dbReference>
<dbReference type="GO" id="GO:0008253">
    <property type="term" value="F:5'-nucleotidase activity"/>
    <property type="evidence" value="ECO:0007669"/>
    <property type="project" value="UniProtKB-EC"/>
</dbReference>
<comment type="catalytic activity">
    <reaction evidence="1 7">
        <text>a ribonucleoside 5'-phosphate + H2O = a ribonucleoside + phosphate</text>
        <dbReference type="Rhea" id="RHEA:12484"/>
        <dbReference type="ChEBI" id="CHEBI:15377"/>
        <dbReference type="ChEBI" id="CHEBI:18254"/>
        <dbReference type="ChEBI" id="CHEBI:43474"/>
        <dbReference type="ChEBI" id="CHEBI:58043"/>
        <dbReference type="EC" id="3.1.3.5"/>
    </reaction>
</comment>
<dbReference type="Gene3D" id="3.40.1210.10">
    <property type="entry name" value="Survival protein SurE-like phosphatase/nucleotidase"/>
    <property type="match status" value="1"/>
</dbReference>
<keyword evidence="10" id="KW-1185">Reference proteome</keyword>
<evidence type="ECO:0000256" key="6">
    <source>
        <dbReference type="ARBA" id="ARBA00022801"/>
    </source>
</evidence>
<feature type="binding site" evidence="7">
    <location>
        <position position="96"/>
    </location>
    <ligand>
        <name>a divalent metal cation</name>
        <dbReference type="ChEBI" id="CHEBI:60240"/>
    </ligand>
</feature>
<protein>
    <recommendedName>
        <fullName evidence="7">5'-nucleotidase SurE</fullName>
        <ecNumber evidence="7">3.1.3.5</ecNumber>
    </recommendedName>
    <alternativeName>
        <fullName evidence="7">Nucleoside 5'-monophosphate phosphohydrolase</fullName>
    </alternativeName>
</protein>
<evidence type="ECO:0000313" key="9">
    <source>
        <dbReference type="EMBL" id="WBW49960.1"/>
    </source>
</evidence>
<name>A0ABY7QV91_9FIRM</name>
<dbReference type="RefSeq" id="WP_271191491.1">
    <property type="nucleotide sequence ID" value="NZ_CP115667.1"/>
</dbReference>
<keyword evidence="6 7" id="KW-0378">Hydrolase</keyword>
<dbReference type="EMBL" id="CP115667">
    <property type="protein sequence ID" value="WBW49960.1"/>
    <property type="molecule type" value="Genomic_DNA"/>
</dbReference>
<dbReference type="EC" id="3.1.3.5" evidence="7"/>
<feature type="binding site" evidence="7">
    <location>
        <position position="9"/>
    </location>
    <ligand>
        <name>a divalent metal cation</name>
        <dbReference type="ChEBI" id="CHEBI:60240"/>
    </ligand>
</feature>
<evidence type="ECO:0000256" key="1">
    <source>
        <dbReference type="ARBA" id="ARBA00000815"/>
    </source>
</evidence>
<evidence type="ECO:0000256" key="5">
    <source>
        <dbReference type="ARBA" id="ARBA00022741"/>
    </source>
</evidence>
<organism evidence="9 10">
    <name type="scientific">Peptoniphilus equinus</name>
    <dbReference type="NCBI Taxonomy" id="3016343"/>
    <lineage>
        <taxon>Bacteria</taxon>
        <taxon>Bacillati</taxon>
        <taxon>Bacillota</taxon>
        <taxon>Tissierellia</taxon>
        <taxon>Tissierellales</taxon>
        <taxon>Peptoniphilaceae</taxon>
        <taxon>Peptoniphilus</taxon>
    </lineage>
</organism>
<evidence type="ECO:0000256" key="7">
    <source>
        <dbReference type="HAMAP-Rule" id="MF_00060"/>
    </source>
</evidence>
<evidence type="ECO:0000259" key="8">
    <source>
        <dbReference type="Pfam" id="PF01975"/>
    </source>
</evidence>
<evidence type="ECO:0000256" key="3">
    <source>
        <dbReference type="ARBA" id="ARBA00022490"/>
    </source>
</evidence>
<comment type="similarity">
    <text evidence="2 7">Belongs to the SurE nucleotidase family.</text>
</comment>
<dbReference type="SUPFAM" id="SSF64167">
    <property type="entry name" value="SurE-like"/>
    <property type="match status" value="1"/>
</dbReference>
<dbReference type="InterPro" id="IPR002828">
    <property type="entry name" value="SurE-like_Pase/nucleotidase"/>
</dbReference>
<dbReference type="InterPro" id="IPR030048">
    <property type="entry name" value="SurE"/>
</dbReference>
<dbReference type="PANTHER" id="PTHR30457:SF12">
    <property type="entry name" value="5'_3'-NUCLEOTIDASE SURE"/>
    <property type="match status" value="1"/>
</dbReference>